<evidence type="ECO:0000256" key="4">
    <source>
        <dbReference type="ARBA" id="ARBA00031123"/>
    </source>
</evidence>
<comment type="similarity">
    <text evidence="1">Belongs to the eukaryotic-type N-acetylglucosamine kinase family.</text>
</comment>
<dbReference type="Proteomes" id="UP000053257">
    <property type="component" value="Unassembled WGS sequence"/>
</dbReference>
<dbReference type="OrthoDB" id="311172at2759"/>
<organism evidence="6 7">
    <name type="scientific">Phlebiopsis gigantea (strain 11061_1 CR5-6)</name>
    <name type="common">White-rot fungus</name>
    <name type="synonym">Peniophora gigantea</name>
    <dbReference type="NCBI Taxonomy" id="745531"/>
    <lineage>
        <taxon>Eukaryota</taxon>
        <taxon>Fungi</taxon>
        <taxon>Dikarya</taxon>
        <taxon>Basidiomycota</taxon>
        <taxon>Agaricomycotina</taxon>
        <taxon>Agaricomycetes</taxon>
        <taxon>Polyporales</taxon>
        <taxon>Phanerochaetaceae</taxon>
        <taxon>Phlebiopsis</taxon>
    </lineage>
</organism>
<evidence type="ECO:0000259" key="5">
    <source>
        <dbReference type="Pfam" id="PF01869"/>
    </source>
</evidence>
<accession>A0A0C3NJW0</accession>
<dbReference type="STRING" id="745531.A0A0C3NJW0"/>
<dbReference type="Gene3D" id="3.30.420.40">
    <property type="match status" value="2"/>
</dbReference>
<protein>
    <recommendedName>
        <fullName evidence="3">N-acetyl-D-glucosamine kinase</fullName>
        <ecNumber evidence="2">2.7.1.59</ecNumber>
    </recommendedName>
    <alternativeName>
        <fullName evidence="4">GlcNAc kinase</fullName>
    </alternativeName>
</protein>
<dbReference type="InterPro" id="IPR052519">
    <property type="entry name" value="Euk-type_GlcNAc_Kinase"/>
</dbReference>
<dbReference type="SUPFAM" id="SSF53067">
    <property type="entry name" value="Actin-like ATPase domain"/>
    <property type="match status" value="2"/>
</dbReference>
<evidence type="ECO:0000256" key="2">
    <source>
        <dbReference type="ARBA" id="ARBA00012122"/>
    </source>
</evidence>
<feature type="domain" description="ATPase BadF/BadG/BcrA/BcrD type" evidence="5">
    <location>
        <begin position="7"/>
        <end position="329"/>
    </location>
</feature>
<dbReference type="PANTHER" id="PTHR43190:SF3">
    <property type="entry name" value="N-ACETYL-D-GLUCOSAMINE KINASE"/>
    <property type="match status" value="1"/>
</dbReference>
<evidence type="ECO:0000313" key="7">
    <source>
        <dbReference type="Proteomes" id="UP000053257"/>
    </source>
</evidence>
<dbReference type="EMBL" id="KN840549">
    <property type="protein sequence ID" value="KIP05234.1"/>
    <property type="molecule type" value="Genomic_DNA"/>
</dbReference>
<dbReference type="InterPro" id="IPR043129">
    <property type="entry name" value="ATPase_NBD"/>
</dbReference>
<dbReference type="PANTHER" id="PTHR43190">
    <property type="entry name" value="N-ACETYL-D-GLUCOSAMINE KINASE"/>
    <property type="match status" value="1"/>
</dbReference>
<evidence type="ECO:0000256" key="1">
    <source>
        <dbReference type="ARBA" id="ARBA00006198"/>
    </source>
</evidence>
<dbReference type="InterPro" id="IPR002731">
    <property type="entry name" value="ATPase_BadF"/>
</dbReference>
<sequence length="365" mass="38180">MSLFLCVDCGGSKTSAVICDAAGEIKGRALGGPSNFAYLGISAFAAAVKDAVGNALKTCVAPPFIDPVELPPHTPLFAAAWLGISGVDSQGAIDAITPVVSALLGVPPGKTLIVCNDTHLLAAPLQMHADVSCAVTCIAGTGGIVVSFTQEPDGSLREMGRVGGWGWILGDEGGGFHVGREAVRQIIFRADVASVEGPKPVKEGKDTLERRVMQQFGLQSDVYDLLTAVHLPDPTPGTVLADASPPAYALVPREKRLSQLAPLVFKSAFEDGDPLAINVLRVTSRELVDQISILCRPGAPNGVQASKGVICFGGSLVRVDKYRNLLLEQLAERGHVFKRVEFVDDAAAVGVKGLAAAAKARERKE</sequence>
<dbReference type="GO" id="GO:0045127">
    <property type="term" value="F:N-acetylglucosamine kinase activity"/>
    <property type="evidence" value="ECO:0007669"/>
    <property type="project" value="UniProtKB-EC"/>
</dbReference>
<dbReference type="EC" id="2.7.1.59" evidence="2"/>
<evidence type="ECO:0000256" key="3">
    <source>
        <dbReference type="ARBA" id="ARBA00014974"/>
    </source>
</evidence>
<gene>
    <name evidence="6" type="ORF">PHLGIDRAFT_163282</name>
</gene>
<keyword evidence="7" id="KW-1185">Reference proteome</keyword>
<dbReference type="AlphaFoldDB" id="A0A0C3NJW0"/>
<dbReference type="Pfam" id="PF01869">
    <property type="entry name" value="BcrAD_BadFG"/>
    <property type="match status" value="1"/>
</dbReference>
<proteinExistence type="inferred from homology"/>
<dbReference type="CDD" id="cd24007">
    <property type="entry name" value="ASKHA_NBD_eukNAGK-like"/>
    <property type="match status" value="1"/>
</dbReference>
<evidence type="ECO:0000313" key="6">
    <source>
        <dbReference type="EMBL" id="KIP05234.1"/>
    </source>
</evidence>
<reference evidence="6 7" key="1">
    <citation type="journal article" date="2014" name="PLoS Genet.">
        <title>Analysis of the Phlebiopsis gigantea genome, transcriptome and secretome provides insight into its pioneer colonization strategies of wood.</title>
        <authorList>
            <person name="Hori C."/>
            <person name="Ishida T."/>
            <person name="Igarashi K."/>
            <person name="Samejima M."/>
            <person name="Suzuki H."/>
            <person name="Master E."/>
            <person name="Ferreira P."/>
            <person name="Ruiz-Duenas F.J."/>
            <person name="Held B."/>
            <person name="Canessa P."/>
            <person name="Larrondo L.F."/>
            <person name="Schmoll M."/>
            <person name="Druzhinina I.S."/>
            <person name="Kubicek C.P."/>
            <person name="Gaskell J.A."/>
            <person name="Kersten P."/>
            <person name="St John F."/>
            <person name="Glasner J."/>
            <person name="Sabat G."/>
            <person name="Splinter BonDurant S."/>
            <person name="Syed K."/>
            <person name="Yadav J."/>
            <person name="Mgbeahuruike A.C."/>
            <person name="Kovalchuk A."/>
            <person name="Asiegbu F.O."/>
            <person name="Lackner G."/>
            <person name="Hoffmeister D."/>
            <person name="Rencoret J."/>
            <person name="Gutierrez A."/>
            <person name="Sun H."/>
            <person name="Lindquist E."/>
            <person name="Barry K."/>
            <person name="Riley R."/>
            <person name="Grigoriev I.V."/>
            <person name="Henrissat B."/>
            <person name="Kues U."/>
            <person name="Berka R.M."/>
            <person name="Martinez A.T."/>
            <person name="Covert S.F."/>
            <person name="Blanchette R.A."/>
            <person name="Cullen D."/>
        </authorList>
    </citation>
    <scope>NUCLEOTIDE SEQUENCE [LARGE SCALE GENOMIC DNA]</scope>
    <source>
        <strain evidence="6 7">11061_1 CR5-6</strain>
    </source>
</reference>
<name>A0A0C3NJW0_PHLG1</name>
<dbReference type="HOGENOM" id="CLU_016274_7_0_1"/>